<evidence type="ECO:0000313" key="2">
    <source>
        <dbReference type="EMBL" id="SFO54450.1"/>
    </source>
</evidence>
<gene>
    <name evidence="2" type="ORF">SAMN04489713_10768</name>
</gene>
<dbReference type="InterPro" id="IPR052513">
    <property type="entry name" value="Thioester_dehydratase-like"/>
</dbReference>
<dbReference type="Pfam" id="PF01796">
    <property type="entry name" value="OB_ChsH2_C"/>
    <property type="match status" value="1"/>
</dbReference>
<accession>A0A1I5I2K8</accession>
<evidence type="ECO:0000259" key="1">
    <source>
        <dbReference type="Pfam" id="PF01796"/>
    </source>
</evidence>
<dbReference type="SUPFAM" id="SSF50249">
    <property type="entry name" value="Nucleic acid-binding proteins"/>
    <property type="match status" value="1"/>
</dbReference>
<dbReference type="PANTHER" id="PTHR34075:SF5">
    <property type="entry name" value="BLR3430 PROTEIN"/>
    <property type="match status" value="1"/>
</dbReference>
<dbReference type="Proteomes" id="UP000183413">
    <property type="component" value="Unassembled WGS sequence"/>
</dbReference>
<protein>
    <recommendedName>
        <fullName evidence="1">ChsH2 C-terminal OB-fold domain-containing protein</fullName>
    </recommendedName>
</protein>
<dbReference type="InParanoid" id="A0A1I5I2K8"/>
<dbReference type="RefSeq" id="WP_021592085.1">
    <property type="nucleotide sequence ID" value="NZ_FOVH01000007.1"/>
</dbReference>
<dbReference type="PANTHER" id="PTHR34075">
    <property type="entry name" value="BLR3430 PROTEIN"/>
    <property type="match status" value="1"/>
</dbReference>
<name>A0A1I5I2K8_9ACTN</name>
<sequence>MTLIPIVRDEHSAPFFDGAAEGRLMLRYSPSSGEWSEPAALVCSVTQARDLEWRPAAGVGELVSWTVRPGRRGEDGRRAPDQVIGIVETAEGPWLTLRLVDAAGRGLAAGMAVRVDFVRPEGGEAMPVGRVSG</sequence>
<organism evidence="2 3">
    <name type="scientific">Actinomadura madurae</name>
    <dbReference type="NCBI Taxonomy" id="1993"/>
    <lineage>
        <taxon>Bacteria</taxon>
        <taxon>Bacillati</taxon>
        <taxon>Actinomycetota</taxon>
        <taxon>Actinomycetes</taxon>
        <taxon>Streptosporangiales</taxon>
        <taxon>Thermomonosporaceae</taxon>
        <taxon>Actinomadura</taxon>
    </lineage>
</organism>
<keyword evidence="3" id="KW-1185">Reference proteome</keyword>
<dbReference type="OrthoDB" id="4542282at2"/>
<dbReference type="AlphaFoldDB" id="A0A1I5I2K8"/>
<evidence type="ECO:0000313" key="3">
    <source>
        <dbReference type="Proteomes" id="UP000183413"/>
    </source>
</evidence>
<dbReference type="EMBL" id="FOVH01000007">
    <property type="protein sequence ID" value="SFO54450.1"/>
    <property type="molecule type" value="Genomic_DNA"/>
</dbReference>
<dbReference type="InterPro" id="IPR002878">
    <property type="entry name" value="ChsH2_C"/>
</dbReference>
<dbReference type="STRING" id="1993.SAMN04489713_10768"/>
<dbReference type="eggNOG" id="COG1545">
    <property type="taxonomic scope" value="Bacteria"/>
</dbReference>
<reference evidence="2 3" key="1">
    <citation type="submission" date="2016-10" db="EMBL/GenBank/DDBJ databases">
        <authorList>
            <person name="de Groot N.N."/>
        </authorList>
    </citation>
    <scope>NUCLEOTIDE SEQUENCE [LARGE SCALE GENOMIC DNA]</scope>
    <source>
        <strain evidence="2 3">DSM 43067</strain>
    </source>
</reference>
<feature type="domain" description="ChsH2 C-terminal OB-fold" evidence="1">
    <location>
        <begin position="53"/>
        <end position="118"/>
    </location>
</feature>
<dbReference type="InterPro" id="IPR012340">
    <property type="entry name" value="NA-bd_OB-fold"/>
</dbReference>
<proteinExistence type="predicted"/>